<organism evidence="1 2">
    <name type="scientific">Aspergillus saccharolyticus JOP 1030-1</name>
    <dbReference type="NCBI Taxonomy" id="1450539"/>
    <lineage>
        <taxon>Eukaryota</taxon>
        <taxon>Fungi</taxon>
        <taxon>Dikarya</taxon>
        <taxon>Ascomycota</taxon>
        <taxon>Pezizomycotina</taxon>
        <taxon>Eurotiomycetes</taxon>
        <taxon>Eurotiomycetidae</taxon>
        <taxon>Eurotiales</taxon>
        <taxon>Aspergillaceae</taxon>
        <taxon>Aspergillus</taxon>
        <taxon>Aspergillus subgen. Circumdati</taxon>
    </lineage>
</organism>
<dbReference type="EMBL" id="KZ821221">
    <property type="protein sequence ID" value="PYH48637.1"/>
    <property type="molecule type" value="Genomic_DNA"/>
</dbReference>
<evidence type="ECO:0000313" key="1">
    <source>
        <dbReference type="EMBL" id="PYH48637.1"/>
    </source>
</evidence>
<keyword evidence="2" id="KW-1185">Reference proteome</keyword>
<dbReference type="AlphaFoldDB" id="A0A318ZNT3"/>
<accession>A0A318ZNT3</accession>
<dbReference type="OrthoDB" id="4499048at2759"/>
<name>A0A318ZNT3_9EURO</name>
<sequence length="106" mass="11778">MVTLHRLPLYAGLRNNRRVLSGSARAARAPHARIAFSTSRLCLDEKTSSKDAPGQGAEPKHWEYDFTFQTQMSKIVFIAGLALVGSLGWYRDARGWWTGVADEGEV</sequence>
<proteinExistence type="predicted"/>
<protein>
    <submittedName>
        <fullName evidence="1">Uncharacterized protein</fullName>
    </submittedName>
</protein>
<reference evidence="1 2" key="1">
    <citation type="submission" date="2016-12" db="EMBL/GenBank/DDBJ databases">
        <title>The genomes of Aspergillus section Nigri reveals drivers in fungal speciation.</title>
        <authorList>
            <consortium name="DOE Joint Genome Institute"/>
            <person name="Vesth T.C."/>
            <person name="Nybo J."/>
            <person name="Theobald S."/>
            <person name="Brandl J."/>
            <person name="Frisvad J.C."/>
            <person name="Nielsen K.F."/>
            <person name="Lyhne E.K."/>
            <person name="Kogle M.E."/>
            <person name="Kuo A."/>
            <person name="Riley R."/>
            <person name="Clum A."/>
            <person name="Nolan M."/>
            <person name="Lipzen A."/>
            <person name="Salamov A."/>
            <person name="Henrissat B."/>
            <person name="Wiebenga A."/>
            <person name="De Vries R.P."/>
            <person name="Grigoriev I.V."/>
            <person name="Mortensen U.H."/>
            <person name="Andersen M.R."/>
            <person name="Baker S.E."/>
        </authorList>
    </citation>
    <scope>NUCLEOTIDE SEQUENCE [LARGE SCALE GENOMIC DNA]</scope>
    <source>
        <strain evidence="1 2">JOP 1030-1</strain>
    </source>
</reference>
<dbReference type="Proteomes" id="UP000248349">
    <property type="component" value="Unassembled WGS sequence"/>
</dbReference>
<evidence type="ECO:0000313" key="2">
    <source>
        <dbReference type="Proteomes" id="UP000248349"/>
    </source>
</evidence>
<gene>
    <name evidence="1" type="ORF">BP01DRAFT_353777</name>
</gene>
<dbReference type="STRING" id="1450539.A0A318ZNT3"/>
<dbReference type="RefSeq" id="XP_025434619.1">
    <property type="nucleotide sequence ID" value="XM_025574272.1"/>
</dbReference>
<dbReference type="GeneID" id="37075500"/>